<dbReference type="RefSeq" id="WP_110935577.1">
    <property type="nucleotide sequence ID" value="NZ_KZ614146.1"/>
</dbReference>
<accession>A0A3A9K1M7</accession>
<dbReference type="Proteomes" id="UP000281498">
    <property type="component" value="Unassembled WGS sequence"/>
</dbReference>
<evidence type="ECO:0000256" key="1">
    <source>
        <dbReference type="SAM" id="MobiDB-lite"/>
    </source>
</evidence>
<sequence length="88" mass="10081">MKKITIIVGFISVALIAGCQNSEDEVLNDESLEENPADESVQEENEKLETEDNVVENDSKRRQEKNLYMTLTIMILIPMLELKRLLLT</sequence>
<dbReference type="AlphaFoldDB" id="A0A3A9K1M7"/>
<keyword evidence="3" id="KW-1185">Reference proteome</keyword>
<feature type="compositionally biased region" description="Acidic residues" evidence="1">
    <location>
        <begin position="27"/>
        <end position="43"/>
    </location>
</feature>
<name>A0A3A9K1M7_9BACI</name>
<dbReference type="PROSITE" id="PS51257">
    <property type="entry name" value="PROKAR_LIPOPROTEIN"/>
    <property type="match status" value="1"/>
</dbReference>
<comment type="caution">
    <text evidence="2">The sequence shown here is derived from an EMBL/GenBank/DDBJ whole genome shotgun (WGS) entry which is preliminary data.</text>
</comment>
<organism evidence="2 3">
    <name type="scientific">Salipaludibacillus neizhouensis</name>
    <dbReference type="NCBI Taxonomy" id="885475"/>
    <lineage>
        <taxon>Bacteria</taxon>
        <taxon>Bacillati</taxon>
        <taxon>Bacillota</taxon>
        <taxon>Bacilli</taxon>
        <taxon>Bacillales</taxon>
        <taxon>Bacillaceae</taxon>
    </lineage>
</organism>
<evidence type="ECO:0000313" key="2">
    <source>
        <dbReference type="EMBL" id="RKL65158.1"/>
    </source>
</evidence>
<dbReference type="EMBL" id="PDOE01000021">
    <property type="protein sequence ID" value="RKL65158.1"/>
    <property type="molecule type" value="Genomic_DNA"/>
</dbReference>
<feature type="region of interest" description="Disordered" evidence="1">
    <location>
        <begin position="27"/>
        <end position="59"/>
    </location>
</feature>
<protein>
    <recommendedName>
        <fullName evidence="4">Lipoprotein</fullName>
    </recommendedName>
</protein>
<reference evidence="2 3" key="1">
    <citation type="submission" date="2017-10" db="EMBL/GenBank/DDBJ databases">
        <title>Bacillus sp. nov., a halophilic bacterium isolated from a Keqin Lake.</title>
        <authorList>
            <person name="Wang H."/>
        </authorList>
    </citation>
    <scope>NUCLEOTIDE SEQUENCE [LARGE SCALE GENOMIC DNA]</scope>
    <source>
        <strain evidence="2 3">KCTC 13187</strain>
    </source>
</reference>
<proteinExistence type="predicted"/>
<evidence type="ECO:0000313" key="3">
    <source>
        <dbReference type="Proteomes" id="UP000281498"/>
    </source>
</evidence>
<gene>
    <name evidence="2" type="ORF">CR203_22100</name>
</gene>
<evidence type="ECO:0008006" key="4">
    <source>
        <dbReference type="Google" id="ProtNLM"/>
    </source>
</evidence>